<comment type="caution">
    <text evidence="1">The sequence shown here is derived from an EMBL/GenBank/DDBJ whole genome shotgun (WGS) entry which is preliminary data.</text>
</comment>
<dbReference type="EMBL" id="CAVMJV010000059">
    <property type="protein sequence ID" value="CAK5085952.1"/>
    <property type="molecule type" value="Genomic_DNA"/>
</dbReference>
<reference evidence="1" key="1">
    <citation type="submission" date="2023-11" db="EMBL/GenBank/DDBJ databases">
        <authorList>
            <person name="Poullet M."/>
        </authorList>
    </citation>
    <scope>NUCLEOTIDE SEQUENCE</scope>
    <source>
        <strain evidence="1">E1834</strain>
    </source>
</reference>
<name>A0ACB1A3D4_MELEN</name>
<protein>
    <submittedName>
        <fullName evidence="1">Uncharacterized protein</fullName>
    </submittedName>
</protein>
<keyword evidence="2" id="KW-1185">Reference proteome</keyword>
<organism evidence="1 2">
    <name type="scientific">Meloidogyne enterolobii</name>
    <name type="common">Root-knot nematode worm</name>
    <name type="synonym">Meloidogyne mayaguensis</name>
    <dbReference type="NCBI Taxonomy" id="390850"/>
    <lineage>
        <taxon>Eukaryota</taxon>
        <taxon>Metazoa</taxon>
        <taxon>Ecdysozoa</taxon>
        <taxon>Nematoda</taxon>
        <taxon>Chromadorea</taxon>
        <taxon>Rhabditida</taxon>
        <taxon>Tylenchina</taxon>
        <taxon>Tylenchomorpha</taxon>
        <taxon>Tylenchoidea</taxon>
        <taxon>Meloidogynidae</taxon>
        <taxon>Meloidogyninae</taxon>
        <taxon>Meloidogyne</taxon>
    </lineage>
</organism>
<sequence length="135" mass="14544">MVLTNFMLREWGFWLIFSSNFWFLYPPGRRFFLEFSCEFPSNPLLIKFLSGYNCGGFGHYARDCEGGDGGSGGGGRDRGGRDDRGGGGRGGDMKCYNCNKYGHMSRDCPEGGGGGRRGGGGGGGNRNCYNCGQDG</sequence>
<evidence type="ECO:0000313" key="2">
    <source>
        <dbReference type="Proteomes" id="UP001497535"/>
    </source>
</evidence>
<proteinExistence type="predicted"/>
<dbReference type="Proteomes" id="UP001497535">
    <property type="component" value="Unassembled WGS sequence"/>
</dbReference>
<evidence type="ECO:0000313" key="1">
    <source>
        <dbReference type="EMBL" id="CAK5085952.1"/>
    </source>
</evidence>
<accession>A0ACB1A3D4</accession>
<gene>
    <name evidence="1" type="ORF">MENTE1834_LOCUS33428</name>
</gene>